<dbReference type="GO" id="GO:0007166">
    <property type="term" value="P:cell surface receptor signaling pathway"/>
    <property type="evidence" value="ECO:0007669"/>
    <property type="project" value="TreeGrafter"/>
</dbReference>
<keyword evidence="3" id="KW-0812">Transmembrane</keyword>
<evidence type="ECO:0000256" key="2">
    <source>
        <dbReference type="ARBA" id="ARBA00023157"/>
    </source>
</evidence>
<keyword evidence="3" id="KW-1133">Transmembrane helix</keyword>
<reference evidence="6" key="2">
    <citation type="submission" date="2023-03" db="EMBL/GenBank/DDBJ databases">
        <authorList>
            <consortium name="Wellcome Sanger Institute Data Sharing"/>
        </authorList>
    </citation>
    <scope>NUCLEOTIDE SEQUENCE [LARGE SCALE GENOMIC DNA]</scope>
</reference>
<dbReference type="Proteomes" id="UP000265100">
    <property type="component" value="Chromosome 3"/>
</dbReference>
<feature type="domain" description="Ig-like" evidence="4">
    <location>
        <begin position="132"/>
        <end position="204"/>
    </location>
</feature>
<name>A0A3P8PZ46_ASTCA</name>
<reference evidence="5" key="3">
    <citation type="submission" date="2025-08" db="UniProtKB">
        <authorList>
            <consortium name="Ensembl"/>
        </authorList>
    </citation>
    <scope>IDENTIFICATION</scope>
</reference>
<dbReference type="SMART" id="SM00409">
    <property type="entry name" value="IG"/>
    <property type="match status" value="6"/>
</dbReference>
<evidence type="ECO:0000259" key="4">
    <source>
        <dbReference type="PROSITE" id="PS50835"/>
    </source>
</evidence>
<evidence type="ECO:0000313" key="5">
    <source>
        <dbReference type="Ensembl" id="ENSACLP00000022293.2"/>
    </source>
</evidence>
<dbReference type="InterPro" id="IPR043069">
    <property type="entry name" value="Stc1_sf"/>
</dbReference>
<evidence type="ECO:0000256" key="1">
    <source>
        <dbReference type="ARBA" id="ARBA00022729"/>
    </source>
</evidence>
<dbReference type="AlphaFoldDB" id="A0A3P8PZ46"/>
<dbReference type="Gene3D" id="2.60.40.10">
    <property type="entry name" value="Immunoglobulins"/>
    <property type="match status" value="7"/>
</dbReference>
<dbReference type="GO" id="GO:0004888">
    <property type="term" value="F:transmembrane signaling receptor activity"/>
    <property type="evidence" value="ECO:0007669"/>
    <property type="project" value="TreeGrafter"/>
</dbReference>
<dbReference type="InterPro" id="IPR003599">
    <property type="entry name" value="Ig_sub"/>
</dbReference>
<sequence length="768" mass="85933">MCKSRRRDDSYSSTEWSEAFTLSASNKPRATLTAGTTIIPVGGSVTLTCSVQSSDGWKYEWFRRTQTTSEGKIRDQQNRDIRVSQGGIYSCRGTRGNPVYYTYRSDDVTIEKTFSNKVVVKQRPNWPQIFRGETITLTCEVQEGGETTEWEYEWRGPRTPTQWTHNNDVTFRVSESSSGDYMCKSRRRDDSYSSTEWSEAFTLSASNKPKAKLRADNTTVPVGGSVTLTCSVNPSSSSGWKYYWYRDEKSSEALTTQDAVFHSNGQISVSQEGLYRCRGGRGNPVYYTEDSQSVRIGKTVTASNRPVVTLYPNWSEIYRGETITVRCEIHGGDTEWDYEWETNSRIKAPNQNEYRIRSASSSNSGNYRCKGRMKRSQHETTEWSDSVTLTVSGNEPRPVLTVSPSWLSPGASVTLNCEVEHPSAGWSFYWYKAVPDLSEKSSSYELLPDGSGTAQDSYIIHGQTHTAGYVCRAGRGDPEYHTDHSQPKFVWSADVHSAASLTVSPDRVQHFTSDSVSLTCEGNFTEWRVRKFSEDGRLSDCRRMTGSTCDINTSKSDTAVYWCESGSGEFSSAVNITVQNDGNGPILVSPVHPVTEGASVSLSCSLRTQQILSNVFFYHNDKLIQNDPRGELKISAVSKSDEGFYKCQYSGRESAQSWMSVKVTVSGADSSSSPVWLIVRLVCGVSLIIILLLLLYRCTTTNSAVNEQTFNQHQQQQVYSSLLAGDHCGYEIIRRSENSENGQRGDAEESSDYNNVNLSGCWVVDQRF</sequence>
<feature type="domain" description="Ig-like" evidence="4">
    <location>
        <begin position="209"/>
        <end position="301"/>
    </location>
</feature>
<dbReference type="GO" id="GO:0009897">
    <property type="term" value="C:external side of plasma membrane"/>
    <property type="evidence" value="ECO:0007669"/>
    <property type="project" value="TreeGrafter"/>
</dbReference>
<dbReference type="STRING" id="8154.ENSACLP00000022293"/>
<dbReference type="Pfam" id="PF13895">
    <property type="entry name" value="Ig_2"/>
    <property type="match status" value="5"/>
</dbReference>
<protein>
    <recommendedName>
        <fullName evidence="4">Ig-like domain-containing protein</fullName>
    </recommendedName>
</protein>
<dbReference type="SMART" id="SM00408">
    <property type="entry name" value="IGc2"/>
    <property type="match status" value="5"/>
</dbReference>
<organism evidence="5 6">
    <name type="scientific">Astatotilapia calliptera</name>
    <name type="common">Eastern happy</name>
    <name type="synonym">Chromis callipterus</name>
    <dbReference type="NCBI Taxonomy" id="8154"/>
    <lineage>
        <taxon>Eukaryota</taxon>
        <taxon>Metazoa</taxon>
        <taxon>Chordata</taxon>
        <taxon>Craniata</taxon>
        <taxon>Vertebrata</taxon>
        <taxon>Euteleostomi</taxon>
        <taxon>Actinopterygii</taxon>
        <taxon>Neopterygii</taxon>
        <taxon>Teleostei</taxon>
        <taxon>Neoteleostei</taxon>
        <taxon>Acanthomorphata</taxon>
        <taxon>Ovalentaria</taxon>
        <taxon>Cichlomorphae</taxon>
        <taxon>Cichliformes</taxon>
        <taxon>Cichlidae</taxon>
        <taxon>African cichlids</taxon>
        <taxon>Pseudocrenilabrinae</taxon>
        <taxon>Haplochromini</taxon>
        <taxon>Astatotilapia</taxon>
    </lineage>
</organism>
<evidence type="ECO:0000313" key="6">
    <source>
        <dbReference type="Proteomes" id="UP000265100"/>
    </source>
</evidence>
<feature type="domain" description="Ig-like" evidence="4">
    <location>
        <begin position="306"/>
        <end position="390"/>
    </location>
</feature>
<keyword evidence="2" id="KW-1015">Disulfide bond</keyword>
<reference evidence="5 6" key="1">
    <citation type="submission" date="2018-05" db="EMBL/GenBank/DDBJ databases">
        <authorList>
            <person name="Datahose"/>
        </authorList>
    </citation>
    <scope>NUCLEOTIDE SEQUENCE</scope>
</reference>
<feature type="transmembrane region" description="Helical" evidence="3">
    <location>
        <begin position="675"/>
        <end position="696"/>
    </location>
</feature>
<dbReference type="InterPro" id="IPR050488">
    <property type="entry name" value="Ig_Fc_receptor"/>
</dbReference>
<dbReference type="PANTHER" id="PTHR11481:SF64">
    <property type="entry name" value="FC RECEPTOR-LIKE PROTEIN 4"/>
    <property type="match status" value="1"/>
</dbReference>
<keyword evidence="3" id="KW-0472">Membrane</keyword>
<keyword evidence="1" id="KW-0732">Signal</keyword>
<reference evidence="5" key="4">
    <citation type="submission" date="2025-09" db="UniProtKB">
        <authorList>
            <consortium name="Ensembl"/>
        </authorList>
    </citation>
    <scope>IDENTIFICATION</scope>
</reference>
<dbReference type="InterPro" id="IPR003598">
    <property type="entry name" value="Ig_sub2"/>
</dbReference>
<feature type="domain" description="Ig-like" evidence="4">
    <location>
        <begin position="396"/>
        <end position="473"/>
    </location>
</feature>
<accession>A0A3P8PZ46</accession>
<proteinExistence type="predicted"/>
<dbReference type="InterPro" id="IPR036179">
    <property type="entry name" value="Ig-like_dom_sf"/>
</dbReference>
<dbReference type="InterPro" id="IPR013783">
    <property type="entry name" value="Ig-like_fold"/>
</dbReference>
<dbReference type="InterPro" id="IPR007110">
    <property type="entry name" value="Ig-like_dom"/>
</dbReference>
<dbReference type="SUPFAM" id="SSF48726">
    <property type="entry name" value="Immunoglobulin"/>
    <property type="match status" value="7"/>
</dbReference>
<dbReference type="OMA" id="YHIVILV"/>
<keyword evidence="6" id="KW-1185">Reference proteome</keyword>
<dbReference type="Gene3D" id="3.30.60.210">
    <property type="entry name" value="Stc1 domain"/>
    <property type="match status" value="1"/>
</dbReference>
<dbReference type="PROSITE" id="PS50835">
    <property type="entry name" value="IG_LIKE"/>
    <property type="match status" value="6"/>
</dbReference>
<feature type="domain" description="Ig-like" evidence="4">
    <location>
        <begin position="585"/>
        <end position="666"/>
    </location>
</feature>
<dbReference type="PANTHER" id="PTHR11481">
    <property type="entry name" value="IMMUNOGLOBULIN FC RECEPTOR"/>
    <property type="match status" value="1"/>
</dbReference>
<dbReference type="Ensembl" id="ENSACLT00000022810.2">
    <property type="protein sequence ID" value="ENSACLP00000022293.2"/>
    <property type="gene ID" value="ENSACLG00000038199.1"/>
</dbReference>
<evidence type="ECO:0000256" key="3">
    <source>
        <dbReference type="SAM" id="Phobius"/>
    </source>
</evidence>
<dbReference type="Bgee" id="ENSACLG00000015130">
    <property type="expression patterns" value="Expressed in spleen and 2 other cell types or tissues"/>
</dbReference>
<dbReference type="GeneTree" id="ENSGT00940000162700"/>
<feature type="domain" description="Ig-like" evidence="4">
    <location>
        <begin position="28"/>
        <end position="115"/>
    </location>
</feature>
<dbReference type="GO" id="GO:0006955">
    <property type="term" value="P:immune response"/>
    <property type="evidence" value="ECO:0007669"/>
    <property type="project" value="TreeGrafter"/>
</dbReference>